<keyword evidence="7" id="KW-1185">Reference proteome</keyword>
<keyword evidence="2" id="KW-0560">Oxidoreductase</keyword>
<evidence type="ECO:0000256" key="2">
    <source>
        <dbReference type="ARBA" id="ARBA00023002"/>
    </source>
</evidence>
<dbReference type="InterPro" id="IPR036291">
    <property type="entry name" value="NAD(P)-bd_dom_sf"/>
</dbReference>
<evidence type="ECO:0000256" key="3">
    <source>
        <dbReference type="RuleBase" id="RU000363"/>
    </source>
</evidence>
<protein>
    <submittedName>
        <fullName evidence="5">NAD(P)-dependent oxidoreductase</fullName>
    </submittedName>
    <submittedName>
        <fullName evidence="4">Short-chain dehydrogenase</fullName>
    </submittedName>
</protein>
<dbReference type="EMBL" id="PDCR01000014">
    <property type="protein sequence ID" value="PEG54228.1"/>
    <property type="molecule type" value="Genomic_DNA"/>
</dbReference>
<evidence type="ECO:0000313" key="4">
    <source>
        <dbReference type="EMBL" id="OPE55295.1"/>
    </source>
</evidence>
<name>A0A1Q4HGS8_9MYCO</name>
<reference evidence="5 7" key="2">
    <citation type="submission" date="2017-10" db="EMBL/GenBank/DDBJ databases">
        <title>The new phylogeny of genus Mycobacterium.</title>
        <authorList>
            <person name="Tortoli E."/>
            <person name="Trovato A."/>
            <person name="Cirillo D.M."/>
        </authorList>
    </citation>
    <scope>NUCLEOTIDE SEQUENCE [LARGE SCALE GENOMIC DNA]</scope>
    <source>
        <strain evidence="5 7">IP141170001</strain>
    </source>
</reference>
<accession>A0A1Q4HGS8</accession>
<gene>
    <name evidence="4" type="ORF">BV510_05920</name>
    <name evidence="5" type="ORF">CRI78_12550</name>
</gene>
<dbReference type="PANTHER" id="PTHR44196">
    <property type="entry name" value="DEHYDROGENASE/REDUCTASE SDR FAMILY MEMBER 7B"/>
    <property type="match status" value="1"/>
</dbReference>
<evidence type="ECO:0000256" key="1">
    <source>
        <dbReference type="ARBA" id="ARBA00006484"/>
    </source>
</evidence>
<dbReference type="PRINTS" id="PR00081">
    <property type="entry name" value="GDHRDH"/>
</dbReference>
<dbReference type="Pfam" id="PF00106">
    <property type="entry name" value="adh_short"/>
    <property type="match status" value="1"/>
</dbReference>
<evidence type="ECO:0000313" key="5">
    <source>
        <dbReference type="EMBL" id="PEG54228.1"/>
    </source>
</evidence>
<organism evidence="5 7">
    <name type="scientific">Mycolicibacterium diernhoferi</name>
    <dbReference type="NCBI Taxonomy" id="1801"/>
    <lineage>
        <taxon>Bacteria</taxon>
        <taxon>Bacillati</taxon>
        <taxon>Actinomycetota</taxon>
        <taxon>Actinomycetes</taxon>
        <taxon>Mycobacteriales</taxon>
        <taxon>Mycobacteriaceae</taxon>
        <taxon>Mycolicibacterium</taxon>
    </lineage>
</organism>
<comment type="similarity">
    <text evidence="1 3">Belongs to the short-chain dehydrogenases/reductases (SDR) family.</text>
</comment>
<dbReference type="PANTHER" id="PTHR44196:SF1">
    <property type="entry name" value="DEHYDROGENASE_REDUCTASE SDR FAMILY MEMBER 7B"/>
    <property type="match status" value="1"/>
</dbReference>
<dbReference type="InterPro" id="IPR002347">
    <property type="entry name" value="SDR_fam"/>
</dbReference>
<evidence type="ECO:0000313" key="6">
    <source>
        <dbReference type="Proteomes" id="UP000191039"/>
    </source>
</evidence>
<dbReference type="InterPro" id="IPR020904">
    <property type="entry name" value="Sc_DH/Rdtase_CS"/>
</dbReference>
<dbReference type="CDD" id="cd05233">
    <property type="entry name" value="SDR_c"/>
    <property type="match status" value="1"/>
</dbReference>
<comment type="caution">
    <text evidence="5">The sequence shown here is derived from an EMBL/GenBank/DDBJ whole genome shotgun (WGS) entry which is preliminary data.</text>
</comment>
<dbReference type="Proteomes" id="UP000191039">
    <property type="component" value="Unassembled WGS sequence"/>
</dbReference>
<reference evidence="4 6" key="1">
    <citation type="submission" date="2016-09" db="EMBL/GenBank/DDBJ databases">
        <title>genome sequences of unsequenced Mycobacteria.</title>
        <authorList>
            <person name="Greninger A.L."/>
            <person name="Jerome K.R."/>
            <person name="Mcnair B."/>
            <person name="Wallis C."/>
            <person name="Fang F."/>
        </authorList>
    </citation>
    <scope>NUCLEOTIDE SEQUENCE [LARGE SCALE GENOMIC DNA]</scope>
    <source>
        <strain evidence="4 6">BM1</strain>
    </source>
</reference>
<dbReference type="GO" id="GO:0016491">
    <property type="term" value="F:oxidoreductase activity"/>
    <property type="evidence" value="ECO:0007669"/>
    <property type="project" value="UniProtKB-KW"/>
</dbReference>
<dbReference type="Proteomes" id="UP000220340">
    <property type="component" value="Unassembled WGS sequence"/>
</dbReference>
<dbReference type="PROSITE" id="PS00061">
    <property type="entry name" value="ADH_SHORT"/>
    <property type="match status" value="1"/>
</dbReference>
<dbReference type="EMBL" id="MIJD01000038">
    <property type="protein sequence ID" value="OPE55295.1"/>
    <property type="molecule type" value="Genomic_DNA"/>
</dbReference>
<dbReference type="RefSeq" id="WP_073856176.1">
    <property type="nucleotide sequence ID" value="NZ_BAAATC010000019.1"/>
</dbReference>
<proteinExistence type="inferred from homology"/>
<evidence type="ECO:0000313" key="7">
    <source>
        <dbReference type="Proteomes" id="UP000220340"/>
    </source>
</evidence>
<dbReference type="NCBIfam" id="NF005878">
    <property type="entry name" value="PRK07825.1"/>
    <property type="match status" value="1"/>
</dbReference>
<dbReference type="SUPFAM" id="SSF51735">
    <property type="entry name" value="NAD(P)-binding Rossmann-fold domains"/>
    <property type="match status" value="1"/>
</dbReference>
<dbReference type="PRINTS" id="PR00080">
    <property type="entry name" value="SDRFAMILY"/>
</dbReference>
<dbReference type="STRING" id="1801.BRW64_08790"/>
<dbReference type="OrthoDB" id="9775296at2"/>
<dbReference type="GO" id="GO:0016020">
    <property type="term" value="C:membrane"/>
    <property type="evidence" value="ECO:0007669"/>
    <property type="project" value="TreeGrafter"/>
</dbReference>
<sequence length="287" mass="30303">MGEKRDRISGKTVAITGAARGIGYATAMALLDRGARVVIGDRDVEALDNAITTLGHDRVSGHPLDVTDRESFTGFVKRARVDGGGHIDVLINNAGVMPIGGFLDQSEQALRSAIEVNFYGVITGCQLVLPEMIDRGAGHIINVASLAGLMPVPGQTVYAGTKSAVISLSGAMADEFAGRGIQVSVVMPPFTRTELISGTAQTRANRPVEPQAIAAAIVRALDKPKTHVSVPGGIRFVLGPLGLLGPRGRRWVSRRVGTDKVFLEFDTAARQGYEQRAQAALGVVNEK</sequence>
<dbReference type="AlphaFoldDB" id="A0A1Q4HGS8"/>
<dbReference type="Gene3D" id="3.40.50.720">
    <property type="entry name" value="NAD(P)-binding Rossmann-like Domain"/>
    <property type="match status" value="1"/>
</dbReference>